<dbReference type="Pfam" id="PF25245">
    <property type="entry name" value="TPR_At1g68980"/>
    <property type="match status" value="1"/>
</dbReference>
<dbReference type="Pfam" id="PF01535">
    <property type="entry name" value="PPR"/>
    <property type="match status" value="4"/>
</dbReference>
<sequence length="709" mass="80605">MVESVLVQACNPSQLSVELEKAVDSRRFEAAWKLYEQYMYMGEGFPRKSVLNKVINGFAESSDLPWIKKAYDLVELVFNEGKHELLERDTLIYLSFILARSGSPVLASTIMRKTIEQRVFLPVQAWSGMIGHMAQSETGAYLASELVNEIGYLFKDNRVDPRKKINLPLLEMKPNAISFRIALTGCLLFGFTRKAEVLLELMPRIGLKSDTSLLIVMARIYEKNGHIEELKKLKRHIDDAFHVGDHAYMQFYDCFLSCHLKFGNFISASEMVLDMLRKAKEAKISLKAAKSVIKAVETNKFLLLGTNSEHETSDDASNKLKLIRSEAPSFMDFSQDRSFLRLEGEAKESLDLLSEKLQIQVELVRTENGILHPTEKLYAKLVRAFLEADKVTDLTFFLIEASKEDSPVSVENSVVVQIINACISLGWLERAHDLLDEMKFSGVRIGGSIYSTLLKAYCKANRPREITALLKEAQKAGIQLDSGCYEAMIETRVLDRDMEGALHLFKEMKGSNISKAGNQEFESLVKGCEGSGEAKLMSRLLEEIKDHQTVAEYGVHDWNSIIHFFCKKRLMGDAQKALVKMRALGHHPNAQTFHSLVTAYAAIGGKYLEVTELWGEMKLLANSDDMKFDQELLDSLLYCFVRGGFFSRANEVVKMLERGGMFVDKHKYRNLWLKYHRTLYRGKVPKIQTVARIQRREAALAFKRWLGFS</sequence>
<comment type="caution">
    <text evidence="5">The sequence shown here is derived from an EMBL/GenBank/DDBJ whole genome shotgun (WGS) entry which is preliminary data.</text>
</comment>
<feature type="repeat" description="PPR" evidence="3">
    <location>
        <begin position="446"/>
        <end position="480"/>
    </location>
</feature>
<dbReference type="InterPro" id="IPR002885">
    <property type="entry name" value="PPR_rpt"/>
</dbReference>
<evidence type="ECO:0000259" key="4">
    <source>
        <dbReference type="Pfam" id="PF25245"/>
    </source>
</evidence>
<dbReference type="InterPro" id="IPR057440">
    <property type="entry name" value="At1g68980-like_TPR"/>
</dbReference>
<evidence type="ECO:0000256" key="3">
    <source>
        <dbReference type="PROSITE-ProRule" id="PRU00708"/>
    </source>
</evidence>
<reference evidence="5" key="1">
    <citation type="journal article" date="2023" name="Nat. Commun.">
        <title>Diploid and tetraploid genomes of Acorus and the evolution of monocots.</title>
        <authorList>
            <person name="Ma L."/>
            <person name="Liu K.W."/>
            <person name="Li Z."/>
            <person name="Hsiao Y.Y."/>
            <person name="Qi Y."/>
            <person name="Fu T."/>
            <person name="Tang G.D."/>
            <person name="Zhang D."/>
            <person name="Sun W.H."/>
            <person name="Liu D.K."/>
            <person name="Li Y."/>
            <person name="Chen G.Z."/>
            <person name="Liu X.D."/>
            <person name="Liao X.Y."/>
            <person name="Jiang Y.T."/>
            <person name="Yu X."/>
            <person name="Hao Y."/>
            <person name="Huang J."/>
            <person name="Zhao X.W."/>
            <person name="Ke S."/>
            <person name="Chen Y.Y."/>
            <person name="Wu W.L."/>
            <person name="Hsu J.L."/>
            <person name="Lin Y.F."/>
            <person name="Huang M.D."/>
            <person name="Li C.Y."/>
            <person name="Huang L."/>
            <person name="Wang Z.W."/>
            <person name="Zhao X."/>
            <person name="Zhong W.Y."/>
            <person name="Peng D.H."/>
            <person name="Ahmad S."/>
            <person name="Lan S."/>
            <person name="Zhang J.S."/>
            <person name="Tsai W.C."/>
            <person name="Van de Peer Y."/>
            <person name="Liu Z.J."/>
        </authorList>
    </citation>
    <scope>NUCLEOTIDE SEQUENCE</scope>
    <source>
        <strain evidence="5">SCP</strain>
    </source>
</reference>
<feature type="domain" description="At1g68980-like TPR repeats" evidence="4">
    <location>
        <begin position="13"/>
        <end position="139"/>
    </location>
</feature>
<evidence type="ECO:0000313" key="6">
    <source>
        <dbReference type="Proteomes" id="UP001179952"/>
    </source>
</evidence>
<dbReference type="PANTHER" id="PTHR46598">
    <property type="entry name" value="BNAC05G43320D PROTEIN"/>
    <property type="match status" value="1"/>
</dbReference>
<dbReference type="PANTHER" id="PTHR46598:SF1">
    <property type="entry name" value="OS10G0422566 PROTEIN"/>
    <property type="match status" value="1"/>
</dbReference>
<dbReference type="EMBL" id="JAUJYN010000007">
    <property type="protein sequence ID" value="KAK1267502.1"/>
    <property type="molecule type" value="Genomic_DNA"/>
</dbReference>
<dbReference type="PROSITE" id="PS51375">
    <property type="entry name" value="PPR"/>
    <property type="match status" value="2"/>
</dbReference>
<evidence type="ECO:0000256" key="2">
    <source>
        <dbReference type="ARBA" id="ARBA00022737"/>
    </source>
</evidence>
<dbReference type="Proteomes" id="UP001179952">
    <property type="component" value="Unassembled WGS sequence"/>
</dbReference>
<protein>
    <submittedName>
        <fullName evidence="5">Pentatricopeptide repeat-containing protein</fullName>
    </submittedName>
</protein>
<keyword evidence="6" id="KW-1185">Reference proteome</keyword>
<feature type="repeat" description="PPR" evidence="3">
    <location>
        <begin position="554"/>
        <end position="588"/>
    </location>
</feature>
<dbReference type="InterPro" id="IPR011990">
    <property type="entry name" value="TPR-like_helical_dom_sf"/>
</dbReference>
<evidence type="ECO:0000313" key="5">
    <source>
        <dbReference type="EMBL" id="KAK1267502.1"/>
    </source>
</evidence>
<dbReference type="Gene3D" id="1.25.40.10">
    <property type="entry name" value="Tetratricopeptide repeat domain"/>
    <property type="match status" value="3"/>
</dbReference>
<evidence type="ECO:0000256" key="1">
    <source>
        <dbReference type="ARBA" id="ARBA00007626"/>
    </source>
</evidence>
<keyword evidence="2" id="KW-0677">Repeat</keyword>
<accession>A0AAV9AU53</accession>
<gene>
    <name evidence="5" type="ORF">QJS04_geneDACA014582</name>
</gene>
<name>A0AAV9AU53_ACOGR</name>
<dbReference type="NCBIfam" id="TIGR00756">
    <property type="entry name" value="PPR"/>
    <property type="match status" value="1"/>
</dbReference>
<dbReference type="AlphaFoldDB" id="A0AAV9AU53"/>
<reference evidence="5" key="2">
    <citation type="submission" date="2023-06" db="EMBL/GenBank/DDBJ databases">
        <authorList>
            <person name="Ma L."/>
            <person name="Liu K.-W."/>
            <person name="Li Z."/>
            <person name="Hsiao Y.-Y."/>
            <person name="Qi Y."/>
            <person name="Fu T."/>
            <person name="Tang G."/>
            <person name="Zhang D."/>
            <person name="Sun W.-H."/>
            <person name="Liu D.-K."/>
            <person name="Li Y."/>
            <person name="Chen G.-Z."/>
            <person name="Liu X.-D."/>
            <person name="Liao X.-Y."/>
            <person name="Jiang Y.-T."/>
            <person name="Yu X."/>
            <person name="Hao Y."/>
            <person name="Huang J."/>
            <person name="Zhao X.-W."/>
            <person name="Ke S."/>
            <person name="Chen Y.-Y."/>
            <person name="Wu W.-L."/>
            <person name="Hsu J.-L."/>
            <person name="Lin Y.-F."/>
            <person name="Huang M.-D."/>
            <person name="Li C.-Y."/>
            <person name="Huang L."/>
            <person name="Wang Z.-W."/>
            <person name="Zhao X."/>
            <person name="Zhong W.-Y."/>
            <person name="Peng D.-H."/>
            <person name="Ahmad S."/>
            <person name="Lan S."/>
            <person name="Zhang J.-S."/>
            <person name="Tsai W.-C."/>
            <person name="Van De Peer Y."/>
            <person name="Liu Z.-J."/>
        </authorList>
    </citation>
    <scope>NUCLEOTIDE SEQUENCE</scope>
    <source>
        <strain evidence="5">SCP</strain>
        <tissue evidence="5">Leaves</tissue>
    </source>
</reference>
<comment type="similarity">
    <text evidence="1">Belongs to the PPR family. P subfamily.</text>
</comment>
<organism evidence="5 6">
    <name type="scientific">Acorus gramineus</name>
    <name type="common">Dwarf sweet flag</name>
    <dbReference type="NCBI Taxonomy" id="55184"/>
    <lineage>
        <taxon>Eukaryota</taxon>
        <taxon>Viridiplantae</taxon>
        <taxon>Streptophyta</taxon>
        <taxon>Embryophyta</taxon>
        <taxon>Tracheophyta</taxon>
        <taxon>Spermatophyta</taxon>
        <taxon>Magnoliopsida</taxon>
        <taxon>Liliopsida</taxon>
        <taxon>Acoraceae</taxon>
        <taxon>Acorus</taxon>
    </lineage>
</organism>
<proteinExistence type="inferred from homology"/>